<accession>A0AAE3JRN1</accession>
<proteinExistence type="predicted"/>
<dbReference type="SUPFAM" id="SSF52266">
    <property type="entry name" value="SGNH hydrolase"/>
    <property type="match status" value="2"/>
</dbReference>
<protein>
    <submittedName>
        <fullName evidence="2">G-D-S-L family lipolytic protein</fullName>
    </submittedName>
</protein>
<comment type="caution">
    <text evidence="2">The sequence shown here is derived from an EMBL/GenBank/DDBJ whole genome shotgun (WGS) entry which is preliminary data.</text>
</comment>
<dbReference type="RefSeq" id="WP_317902691.1">
    <property type="nucleotide sequence ID" value="NZ_JAIRBC010000017.1"/>
</dbReference>
<dbReference type="EMBL" id="JAIRBC010000017">
    <property type="protein sequence ID" value="MCG2461548.1"/>
    <property type="molecule type" value="Genomic_DNA"/>
</dbReference>
<organism evidence="2 3">
    <name type="scientific">Cerina litoralis</name>
    <dbReference type="NCBI Taxonomy" id="2874477"/>
    <lineage>
        <taxon>Bacteria</taxon>
        <taxon>Pseudomonadati</taxon>
        <taxon>Bacteroidota</taxon>
        <taxon>Flavobacteriia</taxon>
        <taxon>Flavobacteriales</taxon>
        <taxon>Flavobacteriaceae</taxon>
        <taxon>Cerina</taxon>
    </lineage>
</organism>
<dbReference type="AlphaFoldDB" id="A0AAE3JRN1"/>
<sequence length="506" mass="53398">MKLKLYTKLFLILGIFALVSCSDDDGIYATPYESDVTAEPSPTPVYTSGDANFSTYVAVGNSLTAGYADAALYVEGQEVSFPNILAQQFALAGGGSFTQPLMNDNLGGLLLEGHQLTDNRFYFDIASESPKVVVGTPTTEVSDIKPGPYNNMGVPGAKSYHLLASGYGNLAGVQAGMSNPYFVRMATSANATVMEDALAMSPTFFSLWIGANDVLGYATSGGTGVDQNETGNTDPSTYGGSDITNINVFTQVYSALLQMLVGTKAKGFVVNIPNVTDVPFFTTVPYNPIPMDAQTAAAVNNGYAEYNGGLALAKAGGFITEQEMADRTIHFQAGATNPVVIEDESLTDLSSMGIPSYRQATPEDLLVLTAMNFIGTLADPNNPNSVNGVGVPLADQWVLVPAEQTHISNAITAFNTTINNTALQLDIPMLDANAILHQIAENGLKVGSTTLTGDFVTGGAFSLDGVHPSPRGYAVLANYMIDLINQNYGSDLPKVNPIEYAGVRVK</sequence>
<evidence type="ECO:0000256" key="1">
    <source>
        <dbReference type="SAM" id="SignalP"/>
    </source>
</evidence>
<feature type="chain" id="PRO_5042003858" evidence="1">
    <location>
        <begin position="23"/>
        <end position="506"/>
    </location>
</feature>
<evidence type="ECO:0000313" key="2">
    <source>
        <dbReference type="EMBL" id="MCG2461548.1"/>
    </source>
</evidence>
<keyword evidence="3" id="KW-1185">Reference proteome</keyword>
<feature type="signal peptide" evidence="1">
    <location>
        <begin position="1"/>
        <end position="22"/>
    </location>
</feature>
<keyword evidence="1" id="KW-0732">Signal</keyword>
<dbReference type="GO" id="GO:0016788">
    <property type="term" value="F:hydrolase activity, acting on ester bonds"/>
    <property type="evidence" value="ECO:0007669"/>
    <property type="project" value="UniProtKB-ARBA"/>
</dbReference>
<dbReference type="InterPro" id="IPR036514">
    <property type="entry name" value="SGNH_hydro_sf"/>
</dbReference>
<name>A0AAE3JRN1_9FLAO</name>
<reference evidence="2" key="1">
    <citation type="submission" date="2023-02" db="EMBL/GenBank/DDBJ databases">
        <title>Genome of Flavobacteriaceae gen. nov. sp. strain F89.</title>
        <authorList>
            <person name="Wang Y."/>
        </authorList>
    </citation>
    <scope>NUCLEOTIDE SEQUENCE</scope>
    <source>
        <strain evidence="2">F89</strain>
    </source>
</reference>
<gene>
    <name evidence="2" type="ORF">K8352_12375</name>
</gene>
<evidence type="ECO:0000313" key="3">
    <source>
        <dbReference type="Proteomes" id="UP001200642"/>
    </source>
</evidence>
<dbReference type="Proteomes" id="UP001200642">
    <property type="component" value="Unassembled WGS sequence"/>
</dbReference>
<dbReference type="Gene3D" id="3.40.50.1110">
    <property type="entry name" value="SGNH hydrolase"/>
    <property type="match status" value="2"/>
</dbReference>
<dbReference type="PROSITE" id="PS51257">
    <property type="entry name" value="PROKAR_LIPOPROTEIN"/>
    <property type="match status" value="1"/>
</dbReference>